<dbReference type="PROSITE" id="PS00092">
    <property type="entry name" value="N6_MTASE"/>
    <property type="match status" value="1"/>
</dbReference>
<dbReference type="GO" id="GO:0003676">
    <property type="term" value="F:nucleic acid binding"/>
    <property type="evidence" value="ECO:0007669"/>
    <property type="project" value="InterPro"/>
</dbReference>
<name>C7RVR5_ACCRE</name>
<dbReference type="InterPro" id="IPR002052">
    <property type="entry name" value="DNA_methylase_N6_adenine_CS"/>
</dbReference>
<protein>
    <recommendedName>
        <fullName evidence="1">DUF1156 domain-containing protein</fullName>
    </recommendedName>
</protein>
<accession>C7RVR5</accession>
<evidence type="ECO:0000313" key="2">
    <source>
        <dbReference type="EMBL" id="ACV37725.1"/>
    </source>
</evidence>
<dbReference type="HOGENOM" id="CLU_007795_2_0_4"/>
<dbReference type="GO" id="GO:0008168">
    <property type="term" value="F:methyltransferase activity"/>
    <property type="evidence" value="ECO:0007669"/>
    <property type="project" value="InterPro"/>
</dbReference>
<feature type="domain" description="DUF1156" evidence="1">
    <location>
        <begin position="9"/>
        <end position="58"/>
    </location>
</feature>
<reference evidence="2" key="1">
    <citation type="submission" date="2009-08" db="EMBL/GenBank/DDBJ databases">
        <authorList>
            <consortium name="US DOE Joint Genome Institute"/>
            <person name="Lucas S."/>
            <person name="Copeland A."/>
            <person name="Lapidus A."/>
            <person name="Glavina del Rio T."/>
            <person name="Dalin E."/>
            <person name="Tice H."/>
            <person name="Bruce D."/>
            <person name="Barry K."/>
            <person name="Pitluck S."/>
            <person name="Lowry S."/>
            <person name="Larimer F."/>
            <person name="Land M."/>
            <person name="Hauser L."/>
            <person name="Kyrpides N."/>
            <person name="Ivanova N."/>
            <person name="McMahon K.D."/>
            <person name="Hugenholtz P."/>
        </authorList>
    </citation>
    <scope>NUCLEOTIDE SEQUENCE</scope>
    <source>
        <strain evidence="2">UW-1</strain>
        <plasmid evidence="2">pAph01</plasmid>
    </source>
</reference>
<dbReference type="Pfam" id="PF06634">
    <property type="entry name" value="DUF1156"/>
    <property type="match status" value="1"/>
</dbReference>
<gene>
    <name evidence="2" type="ordered locus">CAP2UW1_4592</name>
</gene>
<organism evidence="2">
    <name type="scientific">Accumulibacter regalis</name>
    <dbReference type="NCBI Taxonomy" id="522306"/>
    <lineage>
        <taxon>Bacteria</taxon>
        <taxon>Pseudomonadati</taxon>
        <taxon>Pseudomonadota</taxon>
        <taxon>Betaproteobacteria</taxon>
        <taxon>Candidatus Accumulibacter</taxon>
    </lineage>
</organism>
<dbReference type="KEGG" id="app:CAP2UW1_4592"/>
<dbReference type="REBASE" id="21852">
    <property type="entry name" value="M.AphORF4592P"/>
</dbReference>
<keyword evidence="2" id="KW-0614">Plasmid</keyword>
<reference evidence="2" key="2">
    <citation type="submission" date="2009-09" db="EMBL/GenBank/DDBJ databases">
        <title>Complete sequence of plasmid1 of Candidatus Accumulibacter phosphatis clade IIA str. UW-1.</title>
        <authorList>
            <consortium name="US DOE Joint Genome Institute"/>
            <person name="Martin H.G."/>
            <person name="Ivanova N."/>
            <person name="Kunin V."/>
            <person name="Warnecke F."/>
            <person name="Barry K."/>
            <person name="He S."/>
            <person name="Salamov A."/>
            <person name="Szeto E."/>
            <person name="Dalin E."/>
            <person name="Pangilinan J.L."/>
            <person name="Lapidus A."/>
            <person name="Lowry S."/>
            <person name="Kyrpides N.C."/>
            <person name="McMahon K.D."/>
            <person name="Hugenholtz P."/>
        </authorList>
    </citation>
    <scope>NUCLEOTIDE SEQUENCE [LARGE SCALE GENOMIC DNA]</scope>
    <source>
        <strain evidence="2">UW-1</strain>
        <plasmid evidence="2">pAph01</plasmid>
        <plasmid>UW-1</plasmid>
    </source>
</reference>
<dbReference type="SUPFAM" id="SSF53335">
    <property type="entry name" value="S-adenosyl-L-methionine-dependent methyltransferases"/>
    <property type="match status" value="1"/>
</dbReference>
<sequence>MTRRLIETWLPIAALGIESLRERTPMTPFPAPNRLHVWWARRPLVASRAAVLASLLPVDADHGKFLHMLGIHGDAAASRRRIDAARRKGERFEGQAYSYSRAFTYAPSDADRSWARTGYGRLGLDQIAVLDPTAGGGAIPFESARLGFDTFGNDLNPVAALIERATIELPLKHGLAVLRQFERIASEYIERREKRLLPFFPPEPAENAIPTNFIWARTIRCPHCEGLVPLSPNWRLAPDGTGVRLLPDKGKGPGDKTRHLHFEIVSTAKEHSTSTVSGGDATCPFDDCGRLIAGDHIKAEAQAGRMGQQLYTVVFKKKLITGHTKAGKPKEKWVRGYRAPRPEDDVSEAVADALTEKLPDWEALDMVPTERVPEDINDDRPIQYGMPLWRDLFSPRQLLGHCTAVEVFRELIVEEKSFGRWNECTAAAFCYLSFSLDKLRDYNSRMSRWHVNREVMVNTFDRHDFAFKWSYAEMPPLIEGLGYDWAIEQTAKCIGELVALTRPDAGATASPQSKFNFDGAPAFTPPPVTLTCKSGDSLDHIADASIDAVVMDPPYYDNVMYAELSDFFYVWLKRTAGYIYPELFRRALTDKENEAVANPAKFKGEKGAKALAGRDYQQRMAAIFTEMRRVLKPDGIMTLMFTHKATGAWDALTKGLMEAGFAITASWPINTEAEGSLHIKDKSAANSTVFLVCRPLAQPGADTRYWEDVEPKVRAAVRERIGVFQTAGIRGVDLYLSCFGPALEVFSQAWPLVRGTPRQDIEQSRRKRRQAEMFDEAYDPFAVTPEDALVAARTEVKQWRLSQLAHVRRNVELDNLTSWFVLAWDAFEAPIFPFDEANKLAKVCGVDLDRDVVGRLAEKKGADLVLWDSVTRAAKGSLGLPDGRDSMMDALHQLARTARTASLESANELLAKHGLAVEPAFLTALEAVLEVLPVGSIWSGFDLPDAAKGAGADFDALENLRRLALAEKVAEPEQLKIWQQEELTV</sequence>
<dbReference type="InterPro" id="IPR009537">
    <property type="entry name" value="DUF1156"/>
</dbReference>
<dbReference type="Gene3D" id="3.40.50.150">
    <property type="entry name" value="Vaccinia Virus protein VP39"/>
    <property type="match status" value="1"/>
</dbReference>
<dbReference type="AlphaFoldDB" id="C7RVR5"/>
<proteinExistence type="predicted"/>
<evidence type="ECO:0000259" key="1">
    <source>
        <dbReference type="Pfam" id="PF06634"/>
    </source>
</evidence>
<dbReference type="InterPro" id="IPR029063">
    <property type="entry name" value="SAM-dependent_MTases_sf"/>
</dbReference>
<dbReference type="EMBL" id="CP001716">
    <property type="protein sequence ID" value="ACV37725.1"/>
    <property type="molecule type" value="Genomic_DNA"/>
</dbReference>
<dbReference type="OrthoDB" id="3197274at2"/>
<geneLocation type="plasmid" evidence="2">
    <name>pAph01</name>
</geneLocation>
<dbReference type="GO" id="GO:0032259">
    <property type="term" value="P:methylation"/>
    <property type="evidence" value="ECO:0007669"/>
    <property type="project" value="InterPro"/>
</dbReference>